<organism evidence="2 3">
    <name type="scientific">Paenibacillus plantarum</name>
    <dbReference type="NCBI Taxonomy" id="2654975"/>
    <lineage>
        <taxon>Bacteria</taxon>
        <taxon>Bacillati</taxon>
        <taxon>Bacillota</taxon>
        <taxon>Bacilli</taxon>
        <taxon>Bacillales</taxon>
        <taxon>Paenibacillaceae</taxon>
        <taxon>Paenibacillus</taxon>
    </lineage>
</organism>
<evidence type="ECO:0000313" key="3">
    <source>
        <dbReference type="Proteomes" id="UP000653578"/>
    </source>
</evidence>
<accession>A0ABX1X7C2</accession>
<sequence>MFDIIYRNTSSIDGVDLIMEMHLIGSMSNAFQSEEECEQFLMRSRWANGFSCPRCDHNSFYKVKTRGLLECKECRTQISITAGTVMHKSKLPLLLWFKAIRILIQDELTYSVPAFANLLSVNYRTAKLILEKIQLALHKQYARMGKLKTEMLATESKAGNIEQPKSEEKSIRVKKNTSILASFLFRTSRDVKYAEEDMFKKWMHACISVFLYPHFLRYFQVV</sequence>
<proteinExistence type="predicted"/>
<name>A0ABX1X7C2_9BACL</name>
<dbReference type="Proteomes" id="UP000653578">
    <property type="component" value="Unassembled WGS sequence"/>
</dbReference>
<comment type="caution">
    <text evidence="2">The sequence shown here is derived from an EMBL/GenBank/DDBJ whole genome shotgun (WGS) entry which is preliminary data.</text>
</comment>
<reference evidence="2 3" key="1">
    <citation type="submission" date="2019-10" db="EMBL/GenBank/DDBJ databases">
        <title>Description of Paenibacillus humi sp. nov.</title>
        <authorList>
            <person name="Carlier A."/>
            <person name="Qi S."/>
        </authorList>
    </citation>
    <scope>NUCLEOTIDE SEQUENCE [LARGE SCALE GENOMIC DNA]</scope>
    <source>
        <strain evidence="2 3">LMG 31461</strain>
    </source>
</reference>
<feature type="domain" description="Transposase zinc-ribbon" evidence="1">
    <location>
        <begin position="33"/>
        <end position="77"/>
    </location>
</feature>
<dbReference type="Pfam" id="PF12760">
    <property type="entry name" value="Zn_ribbon_IS1595"/>
    <property type="match status" value="1"/>
</dbReference>
<evidence type="ECO:0000259" key="1">
    <source>
        <dbReference type="Pfam" id="PF12760"/>
    </source>
</evidence>
<dbReference type="InterPro" id="IPR024442">
    <property type="entry name" value="Transposase_Zn_ribbon"/>
</dbReference>
<protein>
    <recommendedName>
        <fullName evidence="1">Transposase zinc-ribbon domain-containing protein</fullName>
    </recommendedName>
</protein>
<keyword evidence="3" id="KW-1185">Reference proteome</keyword>
<dbReference type="EMBL" id="WHNY01000028">
    <property type="protein sequence ID" value="NOU64333.1"/>
    <property type="molecule type" value="Genomic_DNA"/>
</dbReference>
<evidence type="ECO:0000313" key="2">
    <source>
        <dbReference type="EMBL" id="NOU64333.1"/>
    </source>
</evidence>
<gene>
    <name evidence="2" type="ORF">GC096_09860</name>
</gene>